<sequence length="157" mass="18110">MPDKELRQHLVTMLTEPNAHLTFDQVVSDFPPQYYGTMVDGHMHTAWQLLEHLRICQWDILEFSRDSDHVSPPFPEGYWPGQIAPPTDDAWNTSVERFKNDLQQMCDLISDESGDLFAKIPHGDGQTLLREALVLAKHNSYHMGQLVMLKKALKRLK</sequence>
<accession>X0UVK3</accession>
<dbReference type="InterPro" id="IPR024775">
    <property type="entry name" value="DinB-like"/>
</dbReference>
<protein>
    <recommendedName>
        <fullName evidence="1">DinB-like domain-containing protein</fullName>
    </recommendedName>
</protein>
<feature type="domain" description="DinB-like" evidence="1">
    <location>
        <begin position="23"/>
        <end position="146"/>
    </location>
</feature>
<dbReference type="Pfam" id="PF12867">
    <property type="entry name" value="DinB_2"/>
    <property type="match status" value="1"/>
</dbReference>
<evidence type="ECO:0000313" key="2">
    <source>
        <dbReference type="EMBL" id="GAG09775.1"/>
    </source>
</evidence>
<gene>
    <name evidence="2" type="ORF">S01H1_35193</name>
</gene>
<dbReference type="Gene3D" id="1.20.120.450">
    <property type="entry name" value="dinb family like domain"/>
    <property type="match status" value="1"/>
</dbReference>
<organism evidence="2">
    <name type="scientific">marine sediment metagenome</name>
    <dbReference type="NCBI Taxonomy" id="412755"/>
    <lineage>
        <taxon>unclassified sequences</taxon>
        <taxon>metagenomes</taxon>
        <taxon>ecological metagenomes</taxon>
    </lineage>
</organism>
<evidence type="ECO:0000259" key="1">
    <source>
        <dbReference type="Pfam" id="PF12867"/>
    </source>
</evidence>
<comment type="caution">
    <text evidence="2">The sequence shown here is derived from an EMBL/GenBank/DDBJ whole genome shotgun (WGS) entry which is preliminary data.</text>
</comment>
<dbReference type="InterPro" id="IPR034660">
    <property type="entry name" value="DinB/YfiT-like"/>
</dbReference>
<dbReference type="SUPFAM" id="SSF109854">
    <property type="entry name" value="DinB/YfiT-like putative metalloenzymes"/>
    <property type="match status" value="1"/>
</dbReference>
<dbReference type="EMBL" id="BARS01021975">
    <property type="protein sequence ID" value="GAG09775.1"/>
    <property type="molecule type" value="Genomic_DNA"/>
</dbReference>
<dbReference type="AlphaFoldDB" id="X0UVK3"/>
<name>X0UVK3_9ZZZZ</name>
<reference evidence="2" key="1">
    <citation type="journal article" date="2014" name="Front. Microbiol.">
        <title>High frequency of phylogenetically diverse reductive dehalogenase-homologous genes in deep subseafloor sedimentary metagenomes.</title>
        <authorList>
            <person name="Kawai M."/>
            <person name="Futagami T."/>
            <person name="Toyoda A."/>
            <person name="Takaki Y."/>
            <person name="Nishi S."/>
            <person name="Hori S."/>
            <person name="Arai W."/>
            <person name="Tsubouchi T."/>
            <person name="Morono Y."/>
            <person name="Uchiyama I."/>
            <person name="Ito T."/>
            <person name="Fujiyama A."/>
            <person name="Inagaki F."/>
            <person name="Takami H."/>
        </authorList>
    </citation>
    <scope>NUCLEOTIDE SEQUENCE</scope>
    <source>
        <strain evidence="2">Expedition CK06-06</strain>
    </source>
</reference>
<proteinExistence type="predicted"/>